<keyword evidence="1" id="KW-0675">Receptor</keyword>
<keyword evidence="1" id="KW-0808">Transferase</keyword>
<accession>A0AAW2U7D5</accession>
<evidence type="ECO:0000313" key="1">
    <source>
        <dbReference type="EMBL" id="KAL0412827.1"/>
    </source>
</evidence>
<organism evidence="1">
    <name type="scientific">Sesamum radiatum</name>
    <name type="common">Black benniseed</name>
    <dbReference type="NCBI Taxonomy" id="300843"/>
    <lineage>
        <taxon>Eukaryota</taxon>
        <taxon>Viridiplantae</taxon>
        <taxon>Streptophyta</taxon>
        <taxon>Embryophyta</taxon>
        <taxon>Tracheophyta</taxon>
        <taxon>Spermatophyta</taxon>
        <taxon>Magnoliopsida</taxon>
        <taxon>eudicotyledons</taxon>
        <taxon>Gunneridae</taxon>
        <taxon>Pentapetalae</taxon>
        <taxon>asterids</taxon>
        <taxon>lamiids</taxon>
        <taxon>Lamiales</taxon>
        <taxon>Pedaliaceae</taxon>
        <taxon>Sesamum</taxon>
    </lineage>
</organism>
<proteinExistence type="predicted"/>
<keyword evidence="1" id="KW-0418">Kinase</keyword>
<dbReference type="AlphaFoldDB" id="A0AAW2U7D5"/>
<gene>
    <name evidence="1" type="ORF">Sradi_1484400</name>
</gene>
<reference evidence="1" key="1">
    <citation type="submission" date="2020-06" db="EMBL/GenBank/DDBJ databases">
        <authorList>
            <person name="Li T."/>
            <person name="Hu X."/>
            <person name="Zhang T."/>
            <person name="Song X."/>
            <person name="Zhang H."/>
            <person name="Dai N."/>
            <person name="Sheng W."/>
            <person name="Hou X."/>
            <person name="Wei L."/>
        </authorList>
    </citation>
    <scope>NUCLEOTIDE SEQUENCE</scope>
    <source>
        <strain evidence="1">G02</strain>
        <tissue evidence="1">Leaf</tissue>
    </source>
</reference>
<reference evidence="1" key="2">
    <citation type="journal article" date="2024" name="Plant">
        <title>Genomic evolution and insights into agronomic trait innovations of Sesamum species.</title>
        <authorList>
            <person name="Miao H."/>
            <person name="Wang L."/>
            <person name="Qu L."/>
            <person name="Liu H."/>
            <person name="Sun Y."/>
            <person name="Le M."/>
            <person name="Wang Q."/>
            <person name="Wei S."/>
            <person name="Zheng Y."/>
            <person name="Lin W."/>
            <person name="Duan Y."/>
            <person name="Cao H."/>
            <person name="Xiong S."/>
            <person name="Wang X."/>
            <person name="Wei L."/>
            <person name="Li C."/>
            <person name="Ma Q."/>
            <person name="Ju M."/>
            <person name="Zhao R."/>
            <person name="Li G."/>
            <person name="Mu C."/>
            <person name="Tian Q."/>
            <person name="Mei H."/>
            <person name="Zhang T."/>
            <person name="Gao T."/>
            <person name="Zhang H."/>
        </authorList>
    </citation>
    <scope>NUCLEOTIDE SEQUENCE</scope>
    <source>
        <strain evidence="1">G02</strain>
    </source>
</reference>
<sequence length="87" mass="9517">MAPGSVEKFVDLALRCVQESGLNRPMMGEVVKEIEKIMELAGLNPNTESASASESYEEAKKGFNHPYTNESLFAYSGGYSPSKLEPK</sequence>
<dbReference type="GO" id="GO:0016301">
    <property type="term" value="F:kinase activity"/>
    <property type="evidence" value="ECO:0007669"/>
    <property type="project" value="UniProtKB-KW"/>
</dbReference>
<dbReference type="EMBL" id="JACGWJ010000006">
    <property type="protein sequence ID" value="KAL0412827.1"/>
    <property type="molecule type" value="Genomic_DNA"/>
</dbReference>
<protein>
    <submittedName>
        <fullName evidence="1">Leucine-rich repeat receptor-like protein kinase</fullName>
    </submittedName>
</protein>
<comment type="caution">
    <text evidence="1">The sequence shown here is derived from an EMBL/GenBank/DDBJ whole genome shotgun (WGS) entry which is preliminary data.</text>
</comment>
<name>A0AAW2U7D5_SESRA</name>